<evidence type="ECO:0000256" key="1">
    <source>
        <dbReference type="SAM" id="MobiDB-lite"/>
    </source>
</evidence>
<dbReference type="AlphaFoldDB" id="A0A8H6D9E2"/>
<name>A0A8H6D9E2_9HYPO</name>
<sequence length="164" mass="18357">MARYRRFPSQRAAKDTASASARRAITFKHTPRGYAEVLEQSQYILIGTVCKLYSKVRNSQPLKLAEPQLNEHGQPVAQHIAKLLGCVPSNSEIDLLVQSVFPEDEGSMEELYRELEEHERSEAASTPSLARDKELACDEPAISESQTSDVELPYHGTDCRVQVL</sequence>
<dbReference type="OrthoDB" id="4151048at2759"/>
<accession>A0A8H6D9E2</accession>
<feature type="region of interest" description="Disordered" evidence="1">
    <location>
        <begin position="1"/>
        <end position="20"/>
    </location>
</feature>
<proteinExistence type="predicted"/>
<reference evidence="2 3" key="1">
    <citation type="submission" date="2020-05" db="EMBL/GenBank/DDBJ databases">
        <title>Identification and distribution of gene clusters putatively required for synthesis of sphingolipid metabolism inhibitors in phylogenetically diverse species of the filamentous fungus Fusarium.</title>
        <authorList>
            <person name="Kim H.-S."/>
            <person name="Busman M."/>
            <person name="Brown D.W."/>
            <person name="Divon H."/>
            <person name="Uhlig S."/>
            <person name="Proctor R.H."/>
        </authorList>
    </citation>
    <scope>NUCLEOTIDE SEQUENCE [LARGE SCALE GENOMIC DNA]</scope>
    <source>
        <strain evidence="2 3">NRRL 66235</strain>
    </source>
</reference>
<keyword evidence="3" id="KW-1185">Reference proteome</keyword>
<gene>
    <name evidence="2" type="ORF">FMUND_11241</name>
</gene>
<evidence type="ECO:0000313" key="3">
    <source>
        <dbReference type="Proteomes" id="UP000544331"/>
    </source>
</evidence>
<organism evidence="2 3">
    <name type="scientific">Fusarium mundagurra</name>
    <dbReference type="NCBI Taxonomy" id="1567541"/>
    <lineage>
        <taxon>Eukaryota</taxon>
        <taxon>Fungi</taxon>
        <taxon>Dikarya</taxon>
        <taxon>Ascomycota</taxon>
        <taxon>Pezizomycotina</taxon>
        <taxon>Sordariomycetes</taxon>
        <taxon>Hypocreomycetidae</taxon>
        <taxon>Hypocreales</taxon>
        <taxon>Nectriaceae</taxon>
        <taxon>Fusarium</taxon>
        <taxon>Fusarium fujikuroi species complex</taxon>
    </lineage>
</organism>
<evidence type="ECO:0000313" key="2">
    <source>
        <dbReference type="EMBL" id="KAF5707187.1"/>
    </source>
</evidence>
<feature type="region of interest" description="Disordered" evidence="1">
    <location>
        <begin position="117"/>
        <end position="149"/>
    </location>
</feature>
<dbReference type="Proteomes" id="UP000544331">
    <property type="component" value="Unassembled WGS sequence"/>
</dbReference>
<dbReference type="EMBL" id="JAAOAN010000432">
    <property type="protein sequence ID" value="KAF5707187.1"/>
    <property type="molecule type" value="Genomic_DNA"/>
</dbReference>
<protein>
    <submittedName>
        <fullName evidence="2">C6 transcription factor</fullName>
    </submittedName>
</protein>
<comment type="caution">
    <text evidence="2">The sequence shown here is derived from an EMBL/GenBank/DDBJ whole genome shotgun (WGS) entry which is preliminary data.</text>
</comment>